<feature type="binding site" evidence="8">
    <location>
        <begin position="115"/>
        <end position="117"/>
    </location>
    <ligand>
        <name>S-adenosyl-L-methionine</name>
        <dbReference type="ChEBI" id="CHEBI:59789"/>
    </ligand>
</feature>
<keyword evidence="6 8" id="KW-0411">Iron-sulfur</keyword>
<evidence type="ECO:0000256" key="1">
    <source>
        <dbReference type="ARBA" id="ARBA00022485"/>
    </source>
</evidence>
<comment type="function">
    <text evidence="8">Catalyzes the complex heterocyclic radical-mediated conversion of 6-carboxy-5,6,7,8-tetrahydropterin (CPH4) to 7-carboxy-7-deazaguanine (CDG), a step common to the biosynthetic pathways of all 7-deazapurine-containing compounds.</text>
</comment>
<proteinExistence type="inferred from homology"/>
<feature type="binding site" evidence="8">
    <location>
        <position position="35"/>
    </location>
    <ligand>
        <name>[4Fe-4S] cluster</name>
        <dbReference type="ChEBI" id="CHEBI:49883"/>
        <note>4Fe-4S-S-AdoMet</note>
    </ligand>
</feature>
<dbReference type="InterPro" id="IPR058240">
    <property type="entry name" value="rSAM_sf"/>
</dbReference>
<evidence type="ECO:0000259" key="9">
    <source>
        <dbReference type="Pfam" id="PF04055"/>
    </source>
</evidence>
<dbReference type="PIRSF" id="PIRSF000370">
    <property type="entry name" value="QueE"/>
    <property type="match status" value="1"/>
</dbReference>
<comment type="cofactor">
    <cofactor evidence="8">
        <name>S-adenosyl-L-methionine</name>
        <dbReference type="ChEBI" id="CHEBI:59789"/>
    </cofactor>
    <text evidence="8">Binds 1 S-adenosyl-L-methionine per subunit.</text>
</comment>
<evidence type="ECO:0000256" key="8">
    <source>
        <dbReference type="HAMAP-Rule" id="MF_00917"/>
    </source>
</evidence>
<dbReference type="PANTHER" id="PTHR42836">
    <property type="entry name" value="7-CARBOXY-7-DEAZAGUANINE SYNTHASE"/>
    <property type="match status" value="1"/>
</dbReference>
<comment type="pathway">
    <text evidence="8">Purine metabolism; 7-cyano-7-deazaguanine biosynthesis.</text>
</comment>
<dbReference type="Proteomes" id="UP001208689">
    <property type="component" value="Chromosome"/>
</dbReference>
<dbReference type="HAMAP" id="MF_00917">
    <property type="entry name" value="QueE"/>
    <property type="match status" value="1"/>
</dbReference>
<evidence type="ECO:0000256" key="6">
    <source>
        <dbReference type="ARBA" id="ARBA00023014"/>
    </source>
</evidence>
<dbReference type="SFLD" id="SFLDS00029">
    <property type="entry name" value="Radical_SAM"/>
    <property type="match status" value="1"/>
</dbReference>
<keyword evidence="3 8" id="KW-0479">Metal-binding</keyword>
<protein>
    <recommendedName>
        <fullName evidence="8">7-carboxy-7-deazaguanine synthase</fullName>
        <shortName evidence="8">CDG synthase</shortName>
        <ecNumber evidence="8">4.3.99.3</ecNumber>
    </recommendedName>
    <alternativeName>
        <fullName evidence="8">Archaeosine biosynthesis protein QueE</fullName>
    </alternativeName>
</protein>
<keyword evidence="7 8" id="KW-0456">Lyase</keyword>
<comment type="similarity">
    <text evidence="8">Belongs to the radical SAM superfamily. 7-carboxy-7-deazaguanine synthase family.</text>
</comment>
<feature type="binding site" evidence="8">
    <location>
        <position position="67"/>
    </location>
    <ligand>
        <name>substrate</name>
    </ligand>
</feature>
<dbReference type="Gene3D" id="3.20.20.70">
    <property type="entry name" value="Aldolase class I"/>
    <property type="match status" value="1"/>
</dbReference>
<keyword evidence="2 8" id="KW-0949">S-adenosyl-L-methionine</keyword>
<evidence type="ECO:0000313" key="11">
    <source>
        <dbReference type="Proteomes" id="UP001208689"/>
    </source>
</evidence>
<comment type="cofactor">
    <cofactor evidence="8">
        <name>[4Fe-4S] cluster</name>
        <dbReference type="ChEBI" id="CHEBI:49883"/>
    </cofactor>
    <text evidence="8">Binds 1 [4Fe-4S] cluster. The cluster is coordinated with 3 cysteines and an exchangeable S-adenosyl-L-methionine.</text>
</comment>
<evidence type="ECO:0000256" key="5">
    <source>
        <dbReference type="ARBA" id="ARBA00023004"/>
    </source>
</evidence>
<feature type="binding site" evidence="8">
    <location>
        <position position="38"/>
    </location>
    <ligand>
        <name>[4Fe-4S] cluster</name>
        <dbReference type="ChEBI" id="CHEBI:49883"/>
        <note>4Fe-4S-S-AdoMet</note>
    </ligand>
</feature>
<sequence>MNYPIIEIFDSVQGEGSWLGIPATFIRFAGCNLQCAWCDTKQSWGKGTPMAVAEIAKQIHYSTVILTGGEPTLYDLEAFITGLREILPQTTTITFAIETNGTNPVPSVIDWVVCSPKPDVDYIIRCDPDELKYVVDAIFSVDVIPARFRGSIPIWLQPNAMDLPVSQKKCYSLVMEHPDLRLGLQLHKIYNIQ</sequence>
<feature type="binding site" evidence="8">
    <location>
        <position position="31"/>
    </location>
    <ligand>
        <name>[4Fe-4S] cluster</name>
        <dbReference type="ChEBI" id="CHEBI:49883"/>
        <note>4Fe-4S-S-AdoMet</note>
    </ligand>
</feature>
<name>A0ABY6HL65_9ARCH</name>
<evidence type="ECO:0000256" key="4">
    <source>
        <dbReference type="ARBA" id="ARBA00022842"/>
    </source>
</evidence>
<comment type="caution">
    <text evidence="8">Lacks conserved residue(s) required for the propagation of feature annotation.</text>
</comment>
<organism evidence="10 11">
    <name type="scientific">Candidatus Lokiarchaeum ossiferum</name>
    <dbReference type="NCBI Taxonomy" id="2951803"/>
    <lineage>
        <taxon>Archaea</taxon>
        <taxon>Promethearchaeati</taxon>
        <taxon>Promethearchaeota</taxon>
        <taxon>Promethearchaeia</taxon>
        <taxon>Promethearchaeales</taxon>
        <taxon>Promethearchaeaceae</taxon>
        <taxon>Candidatus Lokiarchaeum</taxon>
    </lineage>
</organism>
<gene>
    <name evidence="8" type="primary">queE</name>
    <name evidence="10" type="ORF">NEF87_000451</name>
</gene>
<dbReference type="GO" id="GO:0016829">
    <property type="term" value="F:lyase activity"/>
    <property type="evidence" value="ECO:0007669"/>
    <property type="project" value="UniProtKB-KW"/>
</dbReference>
<feature type="binding site" evidence="8">
    <location>
        <position position="27"/>
    </location>
    <ligand>
        <name>substrate</name>
    </ligand>
</feature>
<dbReference type="InterPro" id="IPR013785">
    <property type="entry name" value="Aldolase_TIM"/>
</dbReference>
<feature type="binding site" evidence="8">
    <location>
        <begin position="37"/>
        <end position="39"/>
    </location>
    <ligand>
        <name>S-adenosyl-L-methionine</name>
        <dbReference type="ChEBI" id="CHEBI:59789"/>
    </ligand>
</feature>
<feature type="domain" description="Radical SAM core" evidence="9">
    <location>
        <begin position="28"/>
        <end position="107"/>
    </location>
</feature>
<keyword evidence="1 8" id="KW-0004">4Fe-4S</keyword>
<reference evidence="10" key="1">
    <citation type="submission" date="2022-09" db="EMBL/GenBank/DDBJ databases">
        <title>Actin cytoskeleton and complex cell architecture in an #Asgard archaeon.</title>
        <authorList>
            <person name="Ponce Toledo R.I."/>
            <person name="Schleper C."/>
            <person name="Rodrigues Oliveira T."/>
            <person name="Wollweber F."/>
            <person name="Xu J."/>
            <person name="Rittmann S."/>
            <person name="Klingl A."/>
            <person name="Pilhofer M."/>
        </authorList>
    </citation>
    <scope>NUCLEOTIDE SEQUENCE</scope>
    <source>
        <strain evidence="10">B-35</strain>
    </source>
</reference>
<dbReference type="EC" id="4.3.99.3" evidence="8"/>
<keyword evidence="5 8" id="KW-0408">Iron</keyword>
<feature type="binding site" evidence="8">
    <location>
        <position position="40"/>
    </location>
    <ligand>
        <name>Mg(2+)</name>
        <dbReference type="ChEBI" id="CHEBI:18420"/>
    </ligand>
</feature>
<dbReference type="InterPro" id="IPR024924">
    <property type="entry name" value="7-CO-7-deazaguanine_synth-like"/>
</dbReference>
<evidence type="ECO:0000256" key="7">
    <source>
        <dbReference type="ARBA" id="ARBA00023239"/>
    </source>
</evidence>
<comment type="cofactor">
    <cofactor evidence="8">
        <name>Mg(2+)</name>
        <dbReference type="ChEBI" id="CHEBI:18420"/>
    </cofactor>
</comment>
<evidence type="ECO:0000256" key="2">
    <source>
        <dbReference type="ARBA" id="ARBA00022691"/>
    </source>
</evidence>
<keyword evidence="11" id="KW-1185">Reference proteome</keyword>
<dbReference type="EMBL" id="CP104013">
    <property type="protein sequence ID" value="UYP44166.1"/>
    <property type="molecule type" value="Genomic_DNA"/>
</dbReference>
<comment type="catalytic activity">
    <reaction evidence="8">
        <text>6-carboxy-5,6,7,8-tetrahydropterin + H(+) = 7-carboxy-7-carbaguanine + NH4(+)</text>
        <dbReference type="Rhea" id="RHEA:27974"/>
        <dbReference type="ChEBI" id="CHEBI:15378"/>
        <dbReference type="ChEBI" id="CHEBI:28938"/>
        <dbReference type="ChEBI" id="CHEBI:61032"/>
        <dbReference type="ChEBI" id="CHEBI:61036"/>
        <dbReference type="EC" id="4.3.99.3"/>
    </reaction>
</comment>
<feature type="binding site" evidence="8">
    <location>
        <begin position="12"/>
        <end position="14"/>
    </location>
    <ligand>
        <name>substrate</name>
    </ligand>
</feature>
<evidence type="ECO:0000313" key="10">
    <source>
        <dbReference type="EMBL" id="UYP44166.1"/>
    </source>
</evidence>
<dbReference type="InterPro" id="IPR007197">
    <property type="entry name" value="rSAM"/>
</dbReference>
<dbReference type="PANTHER" id="PTHR42836:SF1">
    <property type="entry name" value="7-CARBOXY-7-DEAZAGUANINE SYNTHASE"/>
    <property type="match status" value="1"/>
</dbReference>
<keyword evidence="4 8" id="KW-0460">Magnesium</keyword>
<comment type="subunit">
    <text evidence="8">Homodimer.</text>
</comment>
<dbReference type="SUPFAM" id="SSF102114">
    <property type="entry name" value="Radical SAM enzymes"/>
    <property type="match status" value="1"/>
</dbReference>
<evidence type="ECO:0000256" key="3">
    <source>
        <dbReference type="ARBA" id="ARBA00022723"/>
    </source>
</evidence>
<feature type="binding site" evidence="8">
    <location>
        <position position="69"/>
    </location>
    <ligand>
        <name>S-adenosyl-L-methionine</name>
        <dbReference type="ChEBI" id="CHEBI:59789"/>
    </ligand>
</feature>
<accession>A0ABY6HL65</accession>
<dbReference type="Pfam" id="PF04055">
    <property type="entry name" value="Radical_SAM"/>
    <property type="match status" value="1"/>
</dbReference>